<evidence type="ECO:0000256" key="1">
    <source>
        <dbReference type="SAM" id="MobiDB-lite"/>
    </source>
</evidence>
<evidence type="ECO:0000313" key="2">
    <source>
        <dbReference type="EMBL" id="KNZ63512.1"/>
    </source>
</evidence>
<keyword evidence="3" id="KW-1185">Reference proteome</keyword>
<feature type="region of interest" description="Disordered" evidence="1">
    <location>
        <begin position="1"/>
        <end position="60"/>
    </location>
</feature>
<sequence length="111" mass="12317">MPPKKKFNQKTSTSKKSTPIPKKAKLQPTNPTTGKPVIQRNSRKNGGNNSSEDDSADTTAGHLTKEDYLVIIEWLKIKWNYDRCFGTGEAPAVVCPAKGKIHGFEMMDINL</sequence>
<protein>
    <submittedName>
        <fullName evidence="2">Uncharacterized protein</fullName>
    </submittedName>
</protein>
<dbReference type="Proteomes" id="UP000037035">
    <property type="component" value="Unassembled WGS sequence"/>
</dbReference>
<name>A0A0L6VSB4_9BASI</name>
<gene>
    <name evidence="2" type="ORF">VP01_11346g1</name>
</gene>
<dbReference type="STRING" id="27349.A0A0L6VSB4"/>
<feature type="compositionally biased region" description="Low complexity" evidence="1">
    <location>
        <begin position="9"/>
        <end position="21"/>
    </location>
</feature>
<dbReference type="VEuPathDB" id="FungiDB:VP01_11346g1"/>
<dbReference type="EMBL" id="LAVV01001495">
    <property type="protein sequence ID" value="KNZ63512.1"/>
    <property type="molecule type" value="Genomic_DNA"/>
</dbReference>
<evidence type="ECO:0000313" key="3">
    <source>
        <dbReference type="Proteomes" id="UP000037035"/>
    </source>
</evidence>
<comment type="caution">
    <text evidence="2">The sequence shown here is derived from an EMBL/GenBank/DDBJ whole genome shotgun (WGS) entry which is preliminary data.</text>
</comment>
<reference evidence="2 3" key="1">
    <citation type="submission" date="2015-08" db="EMBL/GenBank/DDBJ databases">
        <title>Next Generation Sequencing and Analysis of the Genome of Puccinia sorghi L Schw, the Causal Agent of Maize Common Rust.</title>
        <authorList>
            <person name="Rochi L."/>
            <person name="Burguener G."/>
            <person name="Darino M."/>
            <person name="Turjanski A."/>
            <person name="Kreff E."/>
            <person name="Dieguez M.J."/>
            <person name="Sacco F."/>
        </authorList>
    </citation>
    <scope>NUCLEOTIDE SEQUENCE [LARGE SCALE GENOMIC DNA]</scope>
    <source>
        <strain evidence="2 3">RO10H11247</strain>
    </source>
</reference>
<dbReference type="AlphaFoldDB" id="A0A0L6VSB4"/>
<dbReference type="OrthoDB" id="124484at2759"/>
<accession>A0A0L6VSB4</accession>
<proteinExistence type="predicted"/>
<organism evidence="2 3">
    <name type="scientific">Puccinia sorghi</name>
    <dbReference type="NCBI Taxonomy" id="27349"/>
    <lineage>
        <taxon>Eukaryota</taxon>
        <taxon>Fungi</taxon>
        <taxon>Dikarya</taxon>
        <taxon>Basidiomycota</taxon>
        <taxon>Pucciniomycotina</taxon>
        <taxon>Pucciniomycetes</taxon>
        <taxon>Pucciniales</taxon>
        <taxon>Pucciniaceae</taxon>
        <taxon>Puccinia</taxon>
    </lineage>
</organism>